<evidence type="ECO:0000256" key="1">
    <source>
        <dbReference type="ARBA" id="ARBA00005964"/>
    </source>
</evidence>
<keyword evidence="2" id="KW-0378">Hydrolase</keyword>
<dbReference type="STRING" id="1432307.W9CM41"/>
<feature type="domain" description="Carboxylesterase type B" evidence="5">
    <location>
        <begin position="260"/>
        <end position="485"/>
    </location>
</feature>
<evidence type="ECO:0000256" key="3">
    <source>
        <dbReference type="SAM" id="MobiDB-lite"/>
    </source>
</evidence>
<evidence type="ECO:0000256" key="2">
    <source>
        <dbReference type="ARBA" id="ARBA00022801"/>
    </source>
</evidence>
<evidence type="ECO:0000313" key="6">
    <source>
        <dbReference type="EMBL" id="ESZ97832.1"/>
    </source>
</evidence>
<organism evidence="6 7">
    <name type="scientific">Sclerotinia borealis (strain F-4128)</name>
    <dbReference type="NCBI Taxonomy" id="1432307"/>
    <lineage>
        <taxon>Eukaryota</taxon>
        <taxon>Fungi</taxon>
        <taxon>Dikarya</taxon>
        <taxon>Ascomycota</taxon>
        <taxon>Pezizomycotina</taxon>
        <taxon>Leotiomycetes</taxon>
        <taxon>Helotiales</taxon>
        <taxon>Sclerotiniaceae</taxon>
        <taxon>Sclerotinia</taxon>
    </lineage>
</organism>
<dbReference type="SUPFAM" id="SSF53474">
    <property type="entry name" value="alpha/beta-Hydrolases"/>
    <property type="match status" value="1"/>
</dbReference>
<evidence type="ECO:0000313" key="7">
    <source>
        <dbReference type="Proteomes" id="UP000019487"/>
    </source>
</evidence>
<accession>W9CM41</accession>
<feature type="region of interest" description="Disordered" evidence="3">
    <location>
        <begin position="501"/>
        <end position="530"/>
    </location>
</feature>
<dbReference type="Gene3D" id="3.40.50.1820">
    <property type="entry name" value="alpha/beta hydrolase"/>
    <property type="match status" value="2"/>
</dbReference>
<dbReference type="HOGENOM" id="CLU_006586_10_4_1"/>
<comment type="similarity">
    <text evidence="1">Belongs to the type-B carboxylesterase/lipase family.</text>
</comment>
<reference evidence="6 7" key="1">
    <citation type="journal article" date="2014" name="Genome Announc.">
        <title>Draft genome sequence of Sclerotinia borealis, a psychrophilic plant pathogenic fungus.</title>
        <authorList>
            <person name="Mardanov A.V."/>
            <person name="Beletsky A.V."/>
            <person name="Kadnikov V.V."/>
            <person name="Ignatov A.N."/>
            <person name="Ravin N.V."/>
        </authorList>
    </citation>
    <scope>NUCLEOTIDE SEQUENCE [LARGE SCALE GENOMIC DNA]</scope>
    <source>
        <strain evidence="7">F-4157</strain>
    </source>
</reference>
<protein>
    <recommendedName>
        <fullName evidence="5">Carboxylesterase type B domain-containing protein</fullName>
    </recommendedName>
</protein>
<gene>
    <name evidence="6" type="ORF">SBOR_1777</name>
</gene>
<dbReference type="OrthoDB" id="408631at2759"/>
<dbReference type="EMBL" id="AYSA01000066">
    <property type="protein sequence ID" value="ESZ97832.1"/>
    <property type="molecule type" value="Genomic_DNA"/>
</dbReference>
<sequence length="530" mass="58839">MRCSHSVLLVFTYGFVAASSDAKAEQTPTVSLEQSKVSYDGKLSGTVEHFHNIKFAEDTSGENRFAPPKPFTPASGTIFNASIPGPACPQLKDAMLPFFSEIGEMSEDCLNLHIARPANLKSTSNIPVVVWIHGGGVVKGSGSDPHSDPDRLIKLSVADGNPIIYMAINYRLNIFGFARLPLLTDTKSLNVGMRDQRIALEWVKDNIKSFGGDPNRITAYGLSAGGHFDFSADNGLWRKKGSSIPAGLDNAVAQKKGSAYGDIIPDRQSNLMRAGKFVKGLRMIFDWTQDDGAMNVGPGHLVVTEEDMKSRIQQFSHAFSSEQFTKLFSLYDAADFEEEKSYYDLNKESTDPDISVHYFRLSRILRDILFTCSSIEYGYHMVKHTRKDKNFDSDFSVVRLYDLNQSTLAPLWKGAGMPYVRVSHGSDTNYIFNGLCPELELSQEDKELSELFTRSFINFAYSGNPISESKDQKQFPAWPESYATIRDTDQTPHELNIQVTGGPYGTGSVHLTEEAEGESIPQVGNMQHLR</sequence>
<proteinExistence type="inferred from homology"/>
<name>W9CM41_SCLBF</name>
<dbReference type="GO" id="GO:0016787">
    <property type="term" value="F:hydrolase activity"/>
    <property type="evidence" value="ECO:0007669"/>
    <property type="project" value="UniProtKB-KW"/>
</dbReference>
<feature type="signal peptide" evidence="4">
    <location>
        <begin position="1"/>
        <end position="18"/>
    </location>
</feature>
<dbReference type="AlphaFoldDB" id="W9CM41"/>
<evidence type="ECO:0000256" key="4">
    <source>
        <dbReference type="SAM" id="SignalP"/>
    </source>
</evidence>
<dbReference type="Proteomes" id="UP000019487">
    <property type="component" value="Unassembled WGS sequence"/>
</dbReference>
<feature type="chain" id="PRO_5004918623" description="Carboxylesterase type B domain-containing protein" evidence="4">
    <location>
        <begin position="19"/>
        <end position="530"/>
    </location>
</feature>
<feature type="domain" description="Carboxylesterase type B" evidence="5">
    <location>
        <begin position="43"/>
        <end position="227"/>
    </location>
</feature>
<evidence type="ECO:0000259" key="5">
    <source>
        <dbReference type="Pfam" id="PF00135"/>
    </source>
</evidence>
<dbReference type="Pfam" id="PF00135">
    <property type="entry name" value="COesterase"/>
    <property type="match status" value="2"/>
</dbReference>
<comment type="caution">
    <text evidence="6">The sequence shown here is derived from an EMBL/GenBank/DDBJ whole genome shotgun (WGS) entry which is preliminary data.</text>
</comment>
<dbReference type="PANTHER" id="PTHR43142:SF1">
    <property type="entry name" value="CARBOXYLIC ESTER HYDROLASE"/>
    <property type="match status" value="1"/>
</dbReference>
<dbReference type="InterPro" id="IPR002018">
    <property type="entry name" value="CarbesteraseB"/>
</dbReference>
<keyword evidence="7" id="KW-1185">Reference proteome</keyword>
<dbReference type="PANTHER" id="PTHR43142">
    <property type="entry name" value="CARBOXYLIC ESTER HYDROLASE"/>
    <property type="match status" value="1"/>
</dbReference>
<dbReference type="InterPro" id="IPR029058">
    <property type="entry name" value="AB_hydrolase_fold"/>
</dbReference>
<keyword evidence="4" id="KW-0732">Signal</keyword>